<dbReference type="InterPro" id="IPR013103">
    <property type="entry name" value="RVT_2"/>
</dbReference>
<evidence type="ECO:0000259" key="2">
    <source>
        <dbReference type="Pfam" id="PF07727"/>
    </source>
</evidence>
<protein>
    <recommendedName>
        <fullName evidence="2">Reverse transcriptase Ty1/copia-type domain-containing protein</fullName>
    </recommendedName>
</protein>
<feature type="region of interest" description="Disordered" evidence="1">
    <location>
        <begin position="188"/>
        <end position="210"/>
    </location>
</feature>
<sequence length="351" mass="39248">MEHGGGQRNAFKRRGPVDKRNLICEHCHKSGNNKDTCFKINGVSDRYRDLTVHRRKPAIGRAYAANEVQTPVDKSTAAGHNLVFDLMEALKLIQNRVPQDPVHDLRSKETMAIGHQIGKLYILDRNSFISFPHSQFSYNAVEFDCIDSDTSTSSPRVSAPVPKLNLFPPAAQYLPPASVFDSLDSVIPDSSSDIPSPAPESVPELPTPVRRSQRVSKPPAWLDDYHCNISHTSFIPSNDLYLSHNGFFAALSTIQEPRNYLQAKGCVEWEEAMQQELAALEKNKTWDIVELPHVAKGYTQVEEIDYFDRFSHVAKVVTVQTFLAVASGLTLPVHQVDINNAFLHGFLELTT</sequence>
<organism evidence="3">
    <name type="scientific">Sesamum radiatum</name>
    <name type="common">Black benniseed</name>
    <dbReference type="NCBI Taxonomy" id="300843"/>
    <lineage>
        <taxon>Eukaryota</taxon>
        <taxon>Viridiplantae</taxon>
        <taxon>Streptophyta</taxon>
        <taxon>Embryophyta</taxon>
        <taxon>Tracheophyta</taxon>
        <taxon>Spermatophyta</taxon>
        <taxon>Magnoliopsida</taxon>
        <taxon>eudicotyledons</taxon>
        <taxon>Gunneridae</taxon>
        <taxon>Pentapetalae</taxon>
        <taxon>asterids</taxon>
        <taxon>lamiids</taxon>
        <taxon>Lamiales</taxon>
        <taxon>Pedaliaceae</taxon>
        <taxon>Sesamum</taxon>
    </lineage>
</organism>
<feature type="domain" description="Reverse transcriptase Ty1/copia-type" evidence="2">
    <location>
        <begin position="294"/>
        <end position="348"/>
    </location>
</feature>
<gene>
    <name evidence="3" type="ORF">Sradi_4136000</name>
</gene>
<name>A0AAW2P4B8_SESRA</name>
<evidence type="ECO:0000256" key="1">
    <source>
        <dbReference type="SAM" id="MobiDB-lite"/>
    </source>
</evidence>
<proteinExistence type="predicted"/>
<feature type="compositionally biased region" description="Low complexity" evidence="1">
    <location>
        <begin position="188"/>
        <end position="201"/>
    </location>
</feature>
<dbReference type="EMBL" id="JACGWJ010000018">
    <property type="protein sequence ID" value="KAL0349868.1"/>
    <property type="molecule type" value="Genomic_DNA"/>
</dbReference>
<reference evidence="3" key="2">
    <citation type="journal article" date="2024" name="Plant">
        <title>Genomic evolution and insights into agronomic trait innovations of Sesamum species.</title>
        <authorList>
            <person name="Miao H."/>
            <person name="Wang L."/>
            <person name="Qu L."/>
            <person name="Liu H."/>
            <person name="Sun Y."/>
            <person name="Le M."/>
            <person name="Wang Q."/>
            <person name="Wei S."/>
            <person name="Zheng Y."/>
            <person name="Lin W."/>
            <person name="Duan Y."/>
            <person name="Cao H."/>
            <person name="Xiong S."/>
            <person name="Wang X."/>
            <person name="Wei L."/>
            <person name="Li C."/>
            <person name="Ma Q."/>
            <person name="Ju M."/>
            <person name="Zhao R."/>
            <person name="Li G."/>
            <person name="Mu C."/>
            <person name="Tian Q."/>
            <person name="Mei H."/>
            <person name="Zhang T."/>
            <person name="Gao T."/>
            <person name="Zhang H."/>
        </authorList>
    </citation>
    <scope>NUCLEOTIDE SEQUENCE</scope>
    <source>
        <strain evidence="3">G02</strain>
    </source>
</reference>
<accession>A0AAW2P4B8</accession>
<reference evidence="3" key="1">
    <citation type="submission" date="2020-06" db="EMBL/GenBank/DDBJ databases">
        <authorList>
            <person name="Li T."/>
            <person name="Hu X."/>
            <person name="Zhang T."/>
            <person name="Song X."/>
            <person name="Zhang H."/>
            <person name="Dai N."/>
            <person name="Sheng W."/>
            <person name="Hou X."/>
            <person name="Wei L."/>
        </authorList>
    </citation>
    <scope>NUCLEOTIDE SEQUENCE</scope>
    <source>
        <strain evidence="3">G02</strain>
        <tissue evidence="3">Leaf</tissue>
    </source>
</reference>
<dbReference type="AlphaFoldDB" id="A0AAW2P4B8"/>
<evidence type="ECO:0000313" key="3">
    <source>
        <dbReference type="EMBL" id="KAL0349868.1"/>
    </source>
</evidence>
<comment type="caution">
    <text evidence="3">The sequence shown here is derived from an EMBL/GenBank/DDBJ whole genome shotgun (WGS) entry which is preliminary data.</text>
</comment>
<dbReference type="Pfam" id="PF07727">
    <property type="entry name" value="RVT_2"/>
    <property type="match status" value="1"/>
</dbReference>